<evidence type="ECO:0000256" key="1">
    <source>
        <dbReference type="ARBA" id="ARBA00002523"/>
    </source>
</evidence>
<reference evidence="12" key="1">
    <citation type="submission" date="2016-08" db="EMBL/GenBank/DDBJ databases">
        <title>VSG repertoire of Trypanosoma brucei EATRO 1125.</title>
        <authorList>
            <person name="Cross G.A."/>
        </authorList>
    </citation>
    <scope>NUCLEOTIDE SEQUENCE</scope>
    <source>
        <strain evidence="12">EATRO 1125</strain>
    </source>
</reference>
<evidence type="ECO:0000259" key="11">
    <source>
        <dbReference type="Pfam" id="PF10659"/>
    </source>
</evidence>
<dbReference type="Pfam" id="PF00913">
    <property type="entry name" value="Trypan_glycop"/>
    <property type="match status" value="1"/>
</dbReference>
<keyword evidence="7" id="KW-0449">Lipoprotein</keyword>
<dbReference type="Pfam" id="PF10659">
    <property type="entry name" value="Trypan_glycop_C"/>
    <property type="match status" value="1"/>
</dbReference>
<keyword evidence="9" id="KW-0732">Signal</keyword>
<evidence type="ECO:0000256" key="6">
    <source>
        <dbReference type="ARBA" id="ARBA00023180"/>
    </source>
</evidence>
<dbReference type="InterPro" id="IPR019609">
    <property type="entry name" value="Variant_surf_glycoprt_trypan_C"/>
</dbReference>
<evidence type="ECO:0000313" key="12">
    <source>
        <dbReference type="EMBL" id="APD73329.1"/>
    </source>
</evidence>
<evidence type="ECO:0000259" key="10">
    <source>
        <dbReference type="Pfam" id="PF00913"/>
    </source>
</evidence>
<evidence type="ECO:0000256" key="7">
    <source>
        <dbReference type="ARBA" id="ARBA00023288"/>
    </source>
</evidence>
<accession>A0A1J0R683</accession>
<protein>
    <submittedName>
        <fullName evidence="12">Variant surface glycoprotein 1125.1060</fullName>
    </submittedName>
</protein>
<keyword evidence="4" id="KW-0336">GPI-anchor</keyword>
<sequence length="494" mass="52526">MSENLRPFTALLLAVAAAETTAQQAAAAATNALDQSAWSGYCRLSEDINKVEGNGRARLADINTLRKRNSETVLRLQLFALLSPTEADRTKAAALALWLQEKSETAANAGLTTAAGQAIEAAASNYYAKGRVDELLELMWQTKGAADGCLQTSDGSGGSPAAKSEGTIADVACSLDRKQPQNGYSKPGILTTTGLGAEPIPTLKGATKQTNSKNCNLLTVNAAGFGKGEAQTATSVTYGGGLFEAAKADAELTGAPLANLKTSSDAKHKIWKDAFITMDALDKLDTSQHDNITDDNAPAADLEQAVAAILSQKGSGNQQTAQPNTLRLFAKPISKTIEKFIENVEKHPMKKGNLGVTEDTKLGEITGVPTLTKLLLRVTLAVTQTKDKLENELATRKQGEDVKETGEKQKECHKHHASQHDCDSKDFCTYDETESSDKKCKYNATKGTANGAPVTQPQTGEINSALDRCTRHKDKANCEKENEGLAAGEKANCR</sequence>
<feature type="signal peptide" evidence="9">
    <location>
        <begin position="1"/>
        <end position="22"/>
    </location>
</feature>
<evidence type="ECO:0000256" key="5">
    <source>
        <dbReference type="ARBA" id="ARBA00023136"/>
    </source>
</evidence>
<dbReference type="GO" id="GO:0042783">
    <property type="term" value="P:symbiont-mediated evasion of host immune response"/>
    <property type="evidence" value="ECO:0007669"/>
    <property type="project" value="InterPro"/>
</dbReference>
<proteinExistence type="predicted"/>
<feature type="region of interest" description="Disordered" evidence="8">
    <location>
        <begin position="447"/>
        <end position="466"/>
    </location>
</feature>
<keyword evidence="3" id="KW-1003">Cell membrane</keyword>
<keyword evidence="5" id="KW-0472">Membrane</keyword>
<dbReference type="VEuPathDB" id="TriTrypDB:Tb427_000405200"/>
<evidence type="ECO:0000256" key="4">
    <source>
        <dbReference type="ARBA" id="ARBA00022622"/>
    </source>
</evidence>
<dbReference type="VEuPathDB" id="TriTrypDB:Tb1125.Tb11.v5.0954"/>
<evidence type="ECO:0000256" key="9">
    <source>
        <dbReference type="SAM" id="SignalP"/>
    </source>
</evidence>
<dbReference type="AlphaFoldDB" id="A0A1J0R683"/>
<dbReference type="GO" id="GO:0005886">
    <property type="term" value="C:plasma membrane"/>
    <property type="evidence" value="ECO:0007669"/>
    <property type="project" value="UniProtKB-SubCell"/>
</dbReference>
<feature type="compositionally biased region" description="Polar residues" evidence="8">
    <location>
        <begin position="447"/>
        <end position="462"/>
    </location>
</feature>
<evidence type="ECO:0000256" key="3">
    <source>
        <dbReference type="ARBA" id="ARBA00022475"/>
    </source>
</evidence>
<feature type="region of interest" description="Disordered" evidence="8">
    <location>
        <begin position="396"/>
        <end position="421"/>
    </location>
</feature>
<dbReference type="VEuPathDB" id="TriTrypDB:Tb11.v5.0954"/>
<dbReference type="Gene3D" id="1.10.470.10">
    <property type="entry name" value="Variant Surface Glycoprotein, subunit A, domain 2"/>
    <property type="match status" value="1"/>
</dbReference>
<dbReference type="InterPro" id="IPR001812">
    <property type="entry name" value="Trypano_VSG_A_N_dom"/>
</dbReference>
<dbReference type="SUPFAM" id="SSF58087">
    <property type="entry name" value="Variant surface glycoprotein (N-terminal domain)"/>
    <property type="match status" value="1"/>
</dbReference>
<organism evidence="12">
    <name type="scientific">Trypanosoma brucei</name>
    <dbReference type="NCBI Taxonomy" id="5691"/>
    <lineage>
        <taxon>Eukaryota</taxon>
        <taxon>Discoba</taxon>
        <taxon>Euglenozoa</taxon>
        <taxon>Kinetoplastea</taxon>
        <taxon>Metakinetoplastina</taxon>
        <taxon>Trypanosomatida</taxon>
        <taxon>Trypanosomatidae</taxon>
        <taxon>Trypanosoma</taxon>
    </lineage>
</organism>
<evidence type="ECO:0000256" key="8">
    <source>
        <dbReference type="SAM" id="MobiDB-lite"/>
    </source>
</evidence>
<evidence type="ECO:0000256" key="2">
    <source>
        <dbReference type="ARBA" id="ARBA00004609"/>
    </source>
</evidence>
<comment type="subcellular location">
    <subcellularLocation>
        <location evidence="2">Cell membrane</location>
        <topology evidence="2">Lipid-anchor</topology>
        <topology evidence="2">GPI-anchor</topology>
    </subcellularLocation>
</comment>
<name>A0A1J0R683_9TRYP</name>
<dbReference type="GO" id="GO:0098552">
    <property type="term" value="C:side of membrane"/>
    <property type="evidence" value="ECO:0007669"/>
    <property type="project" value="UniProtKB-KW"/>
</dbReference>
<keyword evidence="6" id="KW-0325">Glycoprotein</keyword>
<feature type="chain" id="PRO_5012723744" evidence="9">
    <location>
        <begin position="23"/>
        <end position="494"/>
    </location>
</feature>
<feature type="domain" description="Trypanosome variant surface glycoprotein A-type N-terminal" evidence="10">
    <location>
        <begin position="15"/>
        <end position="377"/>
    </location>
</feature>
<comment type="function">
    <text evidence="1">VSG forms a coat on the surface of the parasite. The trypanosome evades the immune response of the host by expressing a series of antigenically distinct VSGs from an estimated 1000 VSG genes.</text>
</comment>
<dbReference type="Gene3D" id="3.30.1680.30">
    <property type="match status" value="1"/>
</dbReference>
<feature type="compositionally biased region" description="Basic and acidic residues" evidence="8">
    <location>
        <begin position="396"/>
        <end position="410"/>
    </location>
</feature>
<feature type="domain" description="Trypanosome variant surface glycoprotein C-terminal" evidence="11">
    <location>
        <begin position="412"/>
        <end position="493"/>
    </location>
</feature>
<dbReference type="Gene3D" id="3.90.150.10">
    <property type="entry name" value="Variant Surface Glycoprotein, subunit A domain 1"/>
    <property type="match status" value="1"/>
</dbReference>
<dbReference type="EMBL" id="KX699373">
    <property type="protein sequence ID" value="APD73329.1"/>
    <property type="molecule type" value="Genomic_DNA"/>
</dbReference>